<organism evidence="6 7">
    <name type="scientific">Tenggerimyces flavus</name>
    <dbReference type="NCBI Taxonomy" id="1708749"/>
    <lineage>
        <taxon>Bacteria</taxon>
        <taxon>Bacillati</taxon>
        <taxon>Actinomycetota</taxon>
        <taxon>Actinomycetes</taxon>
        <taxon>Propionibacteriales</taxon>
        <taxon>Nocardioidaceae</taxon>
        <taxon>Tenggerimyces</taxon>
    </lineage>
</organism>
<keyword evidence="3" id="KW-0472">Membrane</keyword>
<dbReference type="Pfam" id="PF05593">
    <property type="entry name" value="RHS_repeat"/>
    <property type="match status" value="1"/>
</dbReference>
<comment type="caution">
    <text evidence="6">The sequence shown here is derived from an EMBL/GenBank/DDBJ whole genome shotgun (WGS) entry which is preliminary data.</text>
</comment>
<accession>A0ABV7Y6V6</accession>
<feature type="compositionally biased region" description="Basic and acidic residues" evidence="2">
    <location>
        <begin position="358"/>
        <end position="371"/>
    </location>
</feature>
<evidence type="ECO:0000256" key="1">
    <source>
        <dbReference type="ARBA" id="ARBA00022737"/>
    </source>
</evidence>
<dbReference type="EMBL" id="JBHRZH010000004">
    <property type="protein sequence ID" value="MFC3760094.1"/>
    <property type="molecule type" value="Genomic_DNA"/>
</dbReference>
<evidence type="ECO:0000313" key="7">
    <source>
        <dbReference type="Proteomes" id="UP001595699"/>
    </source>
</evidence>
<keyword evidence="7" id="KW-1185">Reference proteome</keyword>
<dbReference type="InterPro" id="IPR022385">
    <property type="entry name" value="Rhs_assc_core"/>
</dbReference>
<evidence type="ECO:0000256" key="4">
    <source>
        <dbReference type="SAM" id="SignalP"/>
    </source>
</evidence>
<dbReference type="InterPro" id="IPR056823">
    <property type="entry name" value="TEN-like_YD-shell"/>
</dbReference>
<dbReference type="InterPro" id="IPR006530">
    <property type="entry name" value="YD"/>
</dbReference>
<feature type="chain" id="PRO_5047303141" evidence="4">
    <location>
        <begin position="38"/>
        <end position="2132"/>
    </location>
</feature>
<feature type="signal peptide" evidence="4">
    <location>
        <begin position="1"/>
        <end position="37"/>
    </location>
</feature>
<dbReference type="InterPro" id="IPR050708">
    <property type="entry name" value="T6SS_VgrG/RHS"/>
</dbReference>
<name>A0ABV7Y6V6_9ACTN</name>
<feature type="region of interest" description="Disordered" evidence="2">
    <location>
        <begin position="358"/>
        <end position="391"/>
    </location>
</feature>
<dbReference type="NCBIfam" id="TIGR03696">
    <property type="entry name" value="Rhs_assc_core"/>
    <property type="match status" value="1"/>
</dbReference>
<feature type="transmembrane region" description="Helical" evidence="3">
    <location>
        <begin position="1983"/>
        <end position="2010"/>
    </location>
</feature>
<evidence type="ECO:0000256" key="2">
    <source>
        <dbReference type="SAM" id="MobiDB-lite"/>
    </source>
</evidence>
<dbReference type="Proteomes" id="UP001595699">
    <property type="component" value="Unassembled WGS sequence"/>
</dbReference>
<dbReference type="PANTHER" id="PTHR32305">
    <property type="match status" value="1"/>
</dbReference>
<dbReference type="Pfam" id="PF25023">
    <property type="entry name" value="TEN_YD-shell"/>
    <property type="match status" value="1"/>
</dbReference>
<evidence type="ECO:0000256" key="3">
    <source>
        <dbReference type="SAM" id="Phobius"/>
    </source>
</evidence>
<dbReference type="Gene3D" id="2.180.10.10">
    <property type="entry name" value="RHS repeat-associated core"/>
    <property type="match status" value="2"/>
</dbReference>
<protein>
    <submittedName>
        <fullName evidence="6">RHS repeat domain-containing protein</fullName>
    </submittedName>
</protein>
<dbReference type="RefSeq" id="WP_205120086.1">
    <property type="nucleotide sequence ID" value="NZ_JAFBCM010000001.1"/>
</dbReference>
<dbReference type="InterPro" id="IPR031325">
    <property type="entry name" value="RHS_repeat"/>
</dbReference>
<dbReference type="NCBIfam" id="TIGR01643">
    <property type="entry name" value="YD_repeat_2x"/>
    <property type="match status" value="1"/>
</dbReference>
<keyword evidence="3" id="KW-0812">Transmembrane</keyword>
<evidence type="ECO:0000313" key="6">
    <source>
        <dbReference type="EMBL" id="MFC3760094.1"/>
    </source>
</evidence>
<dbReference type="PANTHER" id="PTHR32305:SF17">
    <property type="entry name" value="TRNA NUCLEASE WAPA"/>
    <property type="match status" value="1"/>
</dbReference>
<sequence length="2132" mass="230009">MSSVRISLSTLRTAAIMLAIVTALALIATLWGPSAQATPKADDPLWKPTEEKSVPVRDIKPKAPPVDQAELAATKFTPKVSWPKAGTAEVAVPQAKANVGLLLASGRTVTPKARAGVLPVAVGAAEKASARAGTPGKVRVDLARRGTDGLLVKVARADGVKQNGKVSLQLNYDAFRDTFGGDWALRLRLLELPGGTPVETRNNGDGTLTGDVTVGDTTKTYAIQAAASSGAGNFGASQLMPSATWQVGGSSGDFSWNYPMAVPPSTGGPAPQLALGYVSGGVDGRTASTNNQPSWVGQGFDLQPGGSIERRYASCASKPEKTGNNGTRITGDLCWSSERGLADNATFTLNGAGGELVRDDDSGTWRPRNDDGSTIEKLSGATNGDDGRNAADKGEHWLLTTKDGTKYYFGLNNLPGGTDVTNSSWTVPVYGNHSGEQCHATAFADSWCQQTYKWNLDYVVDKHGNTMSLYYDTEANYYGRNSTATAVTKYTRAGSIKRIEYGQLAGALSTGRVGRVTFDTTQRCIENSPCATQPDYPDVPMDQRCINADGSAPAKCENKHNPTFFTMKKLSKVTADIWRGTAYQPVSSWTLRYSFPDNGDGTSRSLWMTAITHAGHVGNAGGVAIPEVNFDGEPKANRVDPVGDQLPPMNWWRMTRVNYGTGGYLNIGYYPVDCVPGDVPAPDTNGRRCHPMKWTPPGATTERTDWFHKYVVKSVEEHDLVSEAEPMVTTLEYPNAPMWRHDDEDGLVEIGQKTWSQWRGYDVVITKKGNPGGPQIVTENRYYRGMDGDKTSVPNVFKDVKVTDSTGAKVDDLLPLAGQPREVRTFNGAGVLVDRTITDPWVSEPTATRVRTWGTTSAFQTQQLANRQVETLAGGGFRESGANNEYDTNGVLLRANDRNDLSTAADDTCTYYEYTKNDALGITEMPKRELTVAKACNVAYTKDDVVGDNRTFYDNATSLDAPPTKGDVTKTERLKGFTSSGTPEYQTVSTVKYDGLGRTTEMTDVLNQKSTTTYTPAGAGPVTKIETNKPNGQKTTIELEPAWGEEVAITDETGKRTEATYDALGRTDQVWYPGRAGSASASIRSGIAGANVAGRAAAADNAATSDVDYDYGIFANKPPFVTTKSLQTDGSIETSYQLFDGLMRPKQTQEAAQGGGRIISDVVYDSRGLEVKENGPYHNAAAPVPDVVAEPDELRLPSQKVTEYDLAGRPVKEIFKSENEPKWETIHTYSGDSESVDPPKGETPVTRFTDVQGRLLELRQYRSATPTGTDYDSTKYTYNKSGQLATVTDPEGNQWKYEYDVRGRMFKETDPDKGATTYTFDELDRMATKTDARGATLAYEYDSIGRTTKIREGSAQGPERASWVYDTLLPGMPTSSTRTDTDGDKYTTRITGYDGAGRATGTEYVIPASEGELSGTYRFDSTYKQDGQLATETLPGVGGLPAETLTYGYDEKDQPTTLASASTTYVRETGYTRFGEVQTVKLGATGGKWVELGYTYETATRRLQQVVTQKETLPRMVATVDYVYDESGNVTKVTDTPSSTSGAPTDTQCFTYDYLRRMEQAWTPKPGTDNVAGDCEAAPTVANLGGPAPYWNAWTFDKTGNRKTETKKWSGGSTTATYTYPNARAAQPHALQSVVTTGSGMPAGGRTDSYTYNETGDLKTRTLNGVGEAMTWNAEGDLEKVAKNGQETSFLYDANGERLIRRDASGTTLYLGDTELTLKAGAVNGTRYYQHGEQTIAVRMGNNLHWLASDHHGTATTAIDNTAVQNVQRRRQDPYGNERGTGPAAWPGQRSFVGGTADPSTGLIHLGAREYDPTTGRFISIDPLVDIEDPQTLNGYSYGNNNPVSFSDPDGRSWFSSIVSSVTNVAKTVTKRVTDTVKEAVKVVTPVVNWVKDRATDTFSAVRSFVAKTVEVTKKIVKTVKTVVKVAVKVVKKVTKKVAQVAKKAVAKVKQVAKAVVKTAKAVAHKVAAVAVKAATWVYEHRAAIAMVVAEIALTVAIGALTGGVGALAVRGAMWGIRAAASAHRAHSAAKAARAVDKIFKDPVGQLMRNGKLKSIDKVKDTVDKAGNWEAGTLSRGSAAGRGWKAVEKNARGNPTDRMMQWHPGGGHHGPNPYYKVSSGRTGTVRVGLDFP</sequence>
<feature type="domain" description="Teneurin-like YD-shell" evidence="5">
    <location>
        <begin position="1647"/>
        <end position="1844"/>
    </location>
</feature>
<evidence type="ECO:0000259" key="5">
    <source>
        <dbReference type="Pfam" id="PF25023"/>
    </source>
</evidence>
<reference evidence="7" key="1">
    <citation type="journal article" date="2019" name="Int. J. Syst. Evol. Microbiol.">
        <title>The Global Catalogue of Microorganisms (GCM) 10K type strain sequencing project: providing services to taxonomists for standard genome sequencing and annotation.</title>
        <authorList>
            <consortium name="The Broad Institute Genomics Platform"/>
            <consortium name="The Broad Institute Genome Sequencing Center for Infectious Disease"/>
            <person name="Wu L."/>
            <person name="Ma J."/>
        </authorList>
    </citation>
    <scope>NUCLEOTIDE SEQUENCE [LARGE SCALE GENOMIC DNA]</scope>
    <source>
        <strain evidence="7">CGMCC 4.7241</strain>
    </source>
</reference>
<proteinExistence type="predicted"/>
<keyword evidence="1" id="KW-0677">Repeat</keyword>
<keyword evidence="3" id="KW-1133">Transmembrane helix</keyword>
<gene>
    <name evidence="6" type="ORF">ACFOUW_04550</name>
</gene>
<keyword evidence="4" id="KW-0732">Signal</keyword>